<dbReference type="eggNOG" id="COG1546">
    <property type="taxonomic scope" value="Bacteria"/>
</dbReference>
<dbReference type="EMBL" id="CU466930">
    <property type="protein sequence ID" value="CAO80330.1"/>
    <property type="molecule type" value="Genomic_DNA"/>
</dbReference>
<evidence type="ECO:0000313" key="4">
    <source>
        <dbReference type="Proteomes" id="UP000002019"/>
    </source>
</evidence>
<dbReference type="HOGENOM" id="CLU_030805_9_3_0"/>
<dbReference type="NCBIfam" id="TIGR00200">
    <property type="entry name" value="cinA_nterm"/>
    <property type="match status" value="1"/>
</dbReference>
<evidence type="ECO:0000259" key="2">
    <source>
        <dbReference type="SMART" id="SM00852"/>
    </source>
</evidence>
<evidence type="ECO:0000256" key="1">
    <source>
        <dbReference type="HAMAP-Rule" id="MF_00226"/>
    </source>
</evidence>
<accession>B0VJX9</accession>
<dbReference type="InterPro" id="IPR050101">
    <property type="entry name" value="CinA"/>
</dbReference>
<dbReference type="Pfam" id="PF02464">
    <property type="entry name" value="CinA"/>
    <property type="match status" value="1"/>
</dbReference>
<dbReference type="SUPFAM" id="SSF53218">
    <property type="entry name" value="Molybdenum cofactor biosynthesis proteins"/>
    <property type="match status" value="1"/>
</dbReference>
<name>B0VJX9_CLOAI</name>
<keyword evidence="4" id="KW-1185">Reference proteome</keyword>
<dbReference type="STRING" id="459349.CLOAM0427"/>
<dbReference type="CDD" id="cd00885">
    <property type="entry name" value="cinA"/>
    <property type="match status" value="1"/>
</dbReference>
<dbReference type="InterPro" id="IPR001453">
    <property type="entry name" value="MoaB/Mog_dom"/>
</dbReference>
<dbReference type="Pfam" id="PF00994">
    <property type="entry name" value="MoCF_biosynth"/>
    <property type="match status" value="1"/>
</dbReference>
<evidence type="ECO:0000313" key="3">
    <source>
        <dbReference type="EMBL" id="CAO80330.1"/>
    </source>
</evidence>
<dbReference type="InterPro" id="IPR008136">
    <property type="entry name" value="CinA_C"/>
</dbReference>
<comment type="similarity">
    <text evidence="1">Belongs to the CinA family.</text>
</comment>
<dbReference type="InterPro" id="IPR008135">
    <property type="entry name" value="Competence-induced_CinA"/>
</dbReference>
<proteinExistence type="inferred from homology"/>
<dbReference type="AlphaFoldDB" id="B0VJX9"/>
<dbReference type="eggNOG" id="COG1058">
    <property type="taxonomic scope" value="Bacteria"/>
</dbReference>
<dbReference type="PIRSF" id="PIRSF006728">
    <property type="entry name" value="CinA"/>
    <property type="match status" value="1"/>
</dbReference>
<organism evidence="3 4">
    <name type="scientific">Cloacimonas acidaminovorans (strain Evry)</name>
    <dbReference type="NCBI Taxonomy" id="459349"/>
    <lineage>
        <taxon>Bacteria</taxon>
        <taxon>Pseudomonadati</taxon>
        <taxon>Candidatus Cloacimonadota</taxon>
        <taxon>Candidatus Cloacimonadia</taxon>
        <taxon>Candidatus Cloacimonadales</taxon>
        <taxon>Candidatus Cloacimonadaceae</taxon>
        <taxon>Candidatus Cloacimonas</taxon>
    </lineage>
</organism>
<dbReference type="KEGG" id="caci:CLOAM0427"/>
<protein>
    <recommendedName>
        <fullName evidence="1">CinA-like protein</fullName>
    </recommendedName>
</protein>
<dbReference type="Proteomes" id="UP000002019">
    <property type="component" value="Chromosome"/>
</dbReference>
<dbReference type="NCBIfam" id="TIGR00199">
    <property type="entry name" value="PncC_domain"/>
    <property type="match status" value="1"/>
</dbReference>
<dbReference type="PANTHER" id="PTHR13939">
    <property type="entry name" value="NICOTINAMIDE-NUCLEOTIDE AMIDOHYDROLASE PNCC"/>
    <property type="match status" value="1"/>
</dbReference>
<dbReference type="InterPro" id="IPR036425">
    <property type="entry name" value="MoaB/Mog-like_dom_sf"/>
</dbReference>
<gene>
    <name evidence="3" type="ordered locus">CLOAM0427</name>
</gene>
<dbReference type="SUPFAM" id="SSF142433">
    <property type="entry name" value="CinA-like"/>
    <property type="match status" value="1"/>
</dbReference>
<dbReference type="Gene3D" id="3.40.980.10">
    <property type="entry name" value="MoaB/Mog-like domain"/>
    <property type="match status" value="1"/>
</dbReference>
<dbReference type="HAMAP" id="MF_00226_B">
    <property type="entry name" value="CinA_B"/>
    <property type="match status" value="1"/>
</dbReference>
<reference evidence="3 4" key="1">
    <citation type="journal article" date="2008" name="J. Bacteriol.">
        <title>'Candidatus Cloacamonas acidaminovorans': genome sequence reconstruction provides a first glimpse of a new bacterial division.</title>
        <authorList>
            <person name="Pelletier E."/>
            <person name="Kreimeyer A."/>
            <person name="Bocs S."/>
            <person name="Rouy Z."/>
            <person name="Gyapay G."/>
            <person name="Chouari R."/>
            <person name="Riviere D."/>
            <person name="Ganesan A."/>
            <person name="Daegelen P."/>
            <person name="Sghir A."/>
            <person name="Cohen G.N."/>
            <person name="Medigue C."/>
            <person name="Weissenbach J."/>
            <person name="Le Paslier D."/>
        </authorList>
    </citation>
    <scope>NUCLEOTIDE SEQUENCE [LARGE SCALE GENOMIC DNA]</scope>
    <source>
        <strain evidence="4">Evry</strain>
    </source>
</reference>
<dbReference type="PANTHER" id="PTHR13939:SF0">
    <property type="entry name" value="NMN AMIDOHYDROLASE-LIKE PROTEIN YFAY"/>
    <property type="match status" value="1"/>
</dbReference>
<feature type="domain" description="MoaB/Mog" evidence="2">
    <location>
        <begin position="10"/>
        <end position="176"/>
    </location>
</feature>
<dbReference type="Gene3D" id="3.30.70.2860">
    <property type="match status" value="1"/>
</dbReference>
<dbReference type="InterPro" id="IPR036653">
    <property type="entry name" value="CinA-like_C"/>
</dbReference>
<dbReference type="Gene3D" id="3.90.950.20">
    <property type="entry name" value="CinA-like"/>
    <property type="match status" value="1"/>
</dbReference>
<dbReference type="SMART" id="SM00852">
    <property type="entry name" value="MoCF_biosynth"/>
    <property type="match status" value="1"/>
</dbReference>
<sequence>MPRHTKMNAAIITIGNEILMGKTINTNLAYLGSELAKQGIFVEYALTVKDEPNAIKQALQDTWGKYKIVITTGGLGPTEDDLTKSAISEFFGKKQHFDDNIWEHIQKMFAFRKIPLPETNRSQAMVPDDFIPLRNDLGTAPGLFYREGDFLFFALQGVPSEMKHIFETHIKDIITQNCPDAKPLSIKTLRTYGIAESRLAELFTLSNLPEGVSLAWLPQIGRVDLRFYGTDANKVEEAVKKALPVIKPFVWGYDEESPAEILLARLWKNIYTLSVAESCTGGLVQKLITDIPGSSNSFLGGVIAYSNALKKNLLNVSDTVLETEGAVSETCALQMAEGIKSLTKSTCSISITGIAGPDGGTAEKPVGTVCFGFIAAEKYWSKKQFFTGDREIIRIKAADFAILSLIQHLQGRNDN</sequence>